<dbReference type="InterPro" id="IPR002625">
    <property type="entry name" value="Smr_dom"/>
</dbReference>
<dbReference type="Proteomes" id="UP000460272">
    <property type="component" value="Unassembled WGS sequence"/>
</dbReference>
<proteinExistence type="predicted"/>
<evidence type="ECO:0000313" key="2">
    <source>
        <dbReference type="EMBL" id="TVZ01846.1"/>
    </source>
</evidence>
<dbReference type="RefSeq" id="WP_145858744.1">
    <property type="nucleotide sequence ID" value="NZ_RPFW01000006.1"/>
</dbReference>
<dbReference type="Gene3D" id="3.30.1370.110">
    <property type="match status" value="1"/>
</dbReference>
<evidence type="ECO:0000313" key="3">
    <source>
        <dbReference type="Proteomes" id="UP000460272"/>
    </source>
</evidence>
<protein>
    <submittedName>
        <fullName evidence="2">DNA mismatch repair protein MutS</fullName>
    </submittedName>
</protein>
<dbReference type="OrthoDB" id="5784976at2"/>
<gene>
    <name evidence="2" type="ORF">EAS64_30860</name>
</gene>
<organism evidence="2 3">
    <name type="scientific">Trebonia kvetii</name>
    <dbReference type="NCBI Taxonomy" id="2480626"/>
    <lineage>
        <taxon>Bacteria</taxon>
        <taxon>Bacillati</taxon>
        <taxon>Actinomycetota</taxon>
        <taxon>Actinomycetes</taxon>
        <taxon>Streptosporangiales</taxon>
        <taxon>Treboniaceae</taxon>
        <taxon>Trebonia</taxon>
    </lineage>
</organism>
<dbReference type="SUPFAM" id="SSF160443">
    <property type="entry name" value="SMR domain-like"/>
    <property type="match status" value="1"/>
</dbReference>
<evidence type="ECO:0000259" key="1">
    <source>
        <dbReference type="Pfam" id="PF01713"/>
    </source>
</evidence>
<feature type="domain" description="Smr" evidence="1">
    <location>
        <begin position="5"/>
        <end position="80"/>
    </location>
</feature>
<dbReference type="InterPro" id="IPR036063">
    <property type="entry name" value="Smr_dom_sf"/>
</dbReference>
<sequence length="89" mass="10413">MKLTLDLHDIYNRGSEIEKELQRIFDEAIAKKAPMIEIIPGKGSGQLKKHVLRFLDKKRPSTKNMRIEKPSKNFGTIKVHFNWNEPGRR</sequence>
<name>A0A6P2BUE4_9ACTN</name>
<accession>A0A6P2BUE4</accession>
<comment type="caution">
    <text evidence="2">The sequence shown here is derived from an EMBL/GenBank/DDBJ whole genome shotgun (WGS) entry which is preliminary data.</text>
</comment>
<dbReference type="EMBL" id="RPFW01000006">
    <property type="protein sequence ID" value="TVZ01846.1"/>
    <property type="molecule type" value="Genomic_DNA"/>
</dbReference>
<reference evidence="2 3" key="1">
    <citation type="submission" date="2018-11" db="EMBL/GenBank/DDBJ databases">
        <title>Trebonia kvetii gen.nov., sp.nov., a novel acidophilic actinobacterium, and proposal of the new actinobacterial family Treboniaceae fam. nov.</title>
        <authorList>
            <person name="Rapoport D."/>
            <person name="Sagova-Mareckova M."/>
            <person name="Sedlacek I."/>
            <person name="Provaznik J."/>
            <person name="Kralova S."/>
            <person name="Pavlinic D."/>
            <person name="Benes V."/>
            <person name="Kopecky J."/>
        </authorList>
    </citation>
    <scope>NUCLEOTIDE SEQUENCE [LARGE SCALE GENOMIC DNA]</scope>
    <source>
        <strain evidence="2 3">15Tr583</strain>
    </source>
</reference>
<dbReference type="Pfam" id="PF01713">
    <property type="entry name" value="Smr"/>
    <property type="match status" value="1"/>
</dbReference>
<dbReference type="AlphaFoldDB" id="A0A6P2BUE4"/>
<keyword evidence="3" id="KW-1185">Reference proteome</keyword>